<dbReference type="PRINTS" id="PR00413">
    <property type="entry name" value="HADHALOGNASE"/>
</dbReference>
<dbReference type="InterPro" id="IPR023214">
    <property type="entry name" value="HAD_sf"/>
</dbReference>
<dbReference type="InterPro" id="IPR041492">
    <property type="entry name" value="HAD_2"/>
</dbReference>
<dbReference type="RefSeq" id="WP_236748054.1">
    <property type="nucleotide sequence ID" value="NZ_CP014692.1"/>
</dbReference>
<dbReference type="SFLD" id="SFLDS00003">
    <property type="entry name" value="Haloacid_Dehalogenase"/>
    <property type="match status" value="1"/>
</dbReference>
<evidence type="ECO:0000256" key="1">
    <source>
        <dbReference type="ARBA" id="ARBA00000830"/>
    </source>
</evidence>
<dbReference type="GO" id="GO:0006281">
    <property type="term" value="P:DNA repair"/>
    <property type="evidence" value="ECO:0007669"/>
    <property type="project" value="TreeGrafter"/>
</dbReference>
<evidence type="ECO:0000256" key="4">
    <source>
        <dbReference type="ARBA" id="ARBA00013078"/>
    </source>
</evidence>
<dbReference type="Gene3D" id="1.10.150.240">
    <property type="entry name" value="Putative phosphatase, domain 2"/>
    <property type="match status" value="1"/>
</dbReference>
<dbReference type="Gene3D" id="3.40.50.1000">
    <property type="entry name" value="HAD superfamily/HAD-like"/>
    <property type="match status" value="1"/>
</dbReference>
<proteinExistence type="inferred from homology"/>
<dbReference type="SFLD" id="SFLDG01129">
    <property type="entry name" value="C1.5:_HAD__Beta-PGM__Phosphata"/>
    <property type="match status" value="1"/>
</dbReference>
<comment type="pathway">
    <text evidence="2">Organic acid metabolism; glycolate biosynthesis; glycolate from 2-phosphoglycolate: step 1/1.</text>
</comment>
<dbReference type="KEGG" id="aace:A0U92_08590"/>
<name>A0A1U9KGC7_ACEAC</name>
<dbReference type="InterPro" id="IPR050155">
    <property type="entry name" value="HAD-like_hydrolase_sf"/>
</dbReference>
<dbReference type="AlphaFoldDB" id="A0A1U9KGC7"/>
<dbReference type="EMBL" id="CP014692">
    <property type="protein sequence ID" value="AQS84826.1"/>
    <property type="molecule type" value="Genomic_DNA"/>
</dbReference>
<accession>A0A1U9KGC7</accession>
<dbReference type="Pfam" id="PF13419">
    <property type="entry name" value="HAD_2"/>
    <property type="match status" value="1"/>
</dbReference>
<dbReference type="Proteomes" id="UP000188937">
    <property type="component" value="Chromosome"/>
</dbReference>
<organism evidence="5 6">
    <name type="scientific">Acetobacter aceti</name>
    <dbReference type="NCBI Taxonomy" id="435"/>
    <lineage>
        <taxon>Bacteria</taxon>
        <taxon>Pseudomonadati</taxon>
        <taxon>Pseudomonadota</taxon>
        <taxon>Alphaproteobacteria</taxon>
        <taxon>Acetobacterales</taxon>
        <taxon>Acetobacteraceae</taxon>
        <taxon>Acetobacter</taxon>
        <taxon>Acetobacter subgen. Acetobacter</taxon>
    </lineage>
</organism>
<protein>
    <recommendedName>
        <fullName evidence="4">phosphoglycolate phosphatase</fullName>
        <ecNumber evidence="4">3.1.3.18</ecNumber>
    </recommendedName>
</protein>
<sequence length="225" mass="23330">MVGRHGMRLVVFDLDGTLVDSLPDLSDCVGLLLAEHGLPAPSQDAVRTMIGDGVGRLVERALDHAGAKNIDPQSAVHRFMELYGPRSTDRSRLFPGAEETLHRLASEGVALAVCTNKPVLAATDILRTLGVLNLFAAVGGGDSFPARKPDPAHLLGTIALANSTPARSIMVGDHANDILAAQGAGVDSIFAGWGYGIPAYAAGASAEAEKFSDIPALADTLLATD</sequence>
<reference evidence="5 6" key="1">
    <citation type="submission" date="2016-03" db="EMBL/GenBank/DDBJ databases">
        <title>Acetic acid bacteria sequencing.</title>
        <authorList>
            <person name="Brandt J."/>
            <person name="Jakob F."/>
            <person name="Vogel R.F."/>
        </authorList>
    </citation>
    <scope>NUCLEOTIDE SEQUENCE [LARGE SCALE GENOMIC DNA]</scope>
    <source>
        <strain evidence="5 6">TMW2.1153</strain>
    </source>
</reference>
<evidence type="ECO:0000256" key="2">
    <source>
        <dbReference type="ARBA" id="ARBA00004818"/>
    </source>
</evidence>
<dbReference type="PANTHER" id="PTHR43434:SF1">
    <property type="entry name" value="PHOSPHOGLYCOLATE PHOSPHATASE"/>
    <property type="match status" value="1"/>
</dbReference>
<dbReference type="EC" id="3.1.3.18" evidence="4"/>
<dbReference type="InterPro" id="IPR023198">
    <property type="entry name" value="PGP-like_dom2"/>
</dbReference>
<dbReference type="GO" id="GO:0008967">
    <property type="term" value="F:phosphoglycolate phosphatase activity"/>
    <property type="evidence" value="ECO:0007669"/>
    <property type="project" value="UniProtKB-EC"/>
</dbReference>
<evidence type="ECO:0000313" key="5">
    <source>
        <dbReference type="EMBL" id="AQS84826.1"/>
    </source>
</evidence>
<dbReference type="GO" id="GO:0005829">
    <property type="term" value="C:cytosol"/>
    <property type="evidence" value="ECO:0007669"/>
    <property type="project" value="TreeGrafter"/>
</dbReference>
<evidence type="ECO:0000256" key="3">
    <source>
        <dbReference type="ARBA" id="ARBA00006171"/>
    </source>
</evidence>
<comment type="catalytic activity">
    <reaction evidence="1">
        <text>2-phosphoglycolate + H2O = glycolate + phosphate</text>
        <dbReference type="Rhea" id="RHEA:14369"/>
        <dbReference type="ChEBI" id="CHEBI:15377"/>
        <dbReference type="ChEBI" id="CHEBI:29805"/>
        <dbReference type="ChEBI" id="CHEBI:43474"/>
        <dbReference type="ChEBI" id="CHEBI:58033"/>
        <dbReference type="EC" id="3.1.3.18"/>
    </reaction>
</comment>
<dbReference type="InterPro" id="IPR036412">
    <property type="entry name" value="HAD-like_sf"/>
</dbReference>
<dbReference type="SUPFAM" id="SSF56784">
    <property type="entry name" value="HAD-like"/>
    <property type="match status" value="1"/>
</dbReference>
<dbReference type="PANTHER" id="PTHR43434">
    <property type="entry name" value="PHOSPHOGLYCOLATE PHOSPHATASE"/>
    <property type="match status" value="1"/>
</dbReference>
<gene>
    <name evidence="5" type="ORF">A0U92_08590</name>
</gene>
<evidence type="ECO:0000313" key="6">
    <source>
        <dbReference type="Proteomes" id="UP000188937"/>
    </source>
</evidence>
<keyword evidence="6" id="KW-1185">Reference proteome</keyword>
<comment type="similarity">
    <text evidence="3">Belongs to the HAD-like hydrolase superfamily. CbbY/CbbZ/Gph/YieH family.</text>
</comment>
<dbReference type="STRING" id="435.A0U92_08590"/>
<dbReference type="InterPro" id="IPR006439">
    <property type="entry name" value="HAD-SF_hydro_IA"/>
</dbReference>